<evidence type="ECO:0000259" key="2">
    <source>
        <dbReference type="PROSITE" id="PS51084"/>
    </source>
</evidence>
<accession>A0A239CXN6</accession>
<sequence>MAGMNDTILRFGYPATLIADYKHWVVLLRPDQPTLGSLILAARGEARAFGSLPAAAYAELGTVTADIEAALKRAVDYEKINYLMLMMMDPHVHYHVIPRYAGQRSAEGLTIADAGWPKVPALGEAVTPDADQLRGLAGWLKGHWRR</sequence>
<dbReference type="Proteomes" id="UP000198281">
    <property type="component" value="Unassembled WGS sequence"/>
</dbReference>
<evidence type="ECO:0000256" key="1">
    <source>
        <dbReference type="PROSITE-ProRule" id="PRU00464"/>
    </source>
</evidence>
<dbReference type="EMBL" id="FZOS01000003">
    <property type="protein sequence ID" value="SNS25016.1"/>
    <property type="molecule type" value="Genomic_DNA"/>
</dbReference>
<evidence type="ECO:0000313" key="4">
    <source>
        <dbReference type="Proteomes" id="UP000198281"/>
    </source>
</evidence>
<gene>
    <name evidence="3" type="ORF">SAMN06295912_103111</name>
</gene>
<dbReference type="AlphaFoldDB" id="A0A239CXN6"/>
<keyword evidence="4" id="KW-1185">Reference proteome</keyword>
<organism evidence="3 4">
    <name type="scientific">Edaphosphingomonas laterariae</name>
    <dbReference type="NCBI Taxonomy" id="861865"/>
    <lineage>
        <taxon>Bacteria</taxon>
        <taxon>Pseudomonadati</taxon>
        <taxon>Pseudomonadota</taxon>
        <taxon>Alphaproteobacteria</taxon>
        <taxon>Sphingomonadales</taxon>
        <taxon>Rhizorhabdaceae</taxon>
        <taxon>Edaphosphingomonas</taxon>
    </lineage>
</organism>
<protein>
    <submittedName>
        <fullName evidence="3">Diadenosine tetraphosphate (Ap4A) hydrolase</fullName>
    </submittedName>
</protein>
<dbReference type="InterPro" id="IPR036265">
    <property type="entry name" value="HIT-like_sf"/>
</dbReference>
<keyword evidence="3" id="KW-0378">Hydrolase</keyword>
<feature type="domain" description="HIT" evidence="2">
    <location>
        <begin position="4"/>
        <end position="106"/>
    </location>
</feature>
<dbReference type="SUPFAM" id="SSF54197">
    <property type="entry name" value="HIT-like"/>
    <property type="match status" value="1"/>
</dbReference>
<dbReference type="InterPro" id="IPR011146">
    <property type="entry name" value="HIT-like"/>
</dbReference>
<dbReference type="Gene3D" id="3.30.428.10">
    <property type="entry name" value="HIT-like"/>
    <property type="match status" value="1"/>
</dbReference>
<name>A0A239CXN6_9SPHN</name>
<proteinExistence type="predicted"/>
<feature type="short sequence motif" description="Histidine triad motif" evidence="1">
    <location>
        <begin position="91"/>
        <end position="95"/>
    </location>
</feature>
<reference evidence="4" key="1">
    <citation type="submission" date="2017-06" db="EMBL/GenBank/DDBJ databases">
        <authorList>
            <person name="Varghese N."/>
            <person name="Submissions S."/>
        </authorList>
    </citation>
    <scope>NUCLEOTIDE SEQUENCE [LARGE SCALE GENOMIC DNA]</scope>
    <source>
        <strain evidence="4">LNB2</strain>
    </source>
</reference>
<evidence type="ECO:0000313" key="3">
    <source>
        <dbReference type="EMBL" id="SNS25016.1"/>
    </source>
</evidence>
<dbReference type="GO" id="GO:0016787">
    <property type="term" value="F:hydrolase activity"/>
    <property type="evidence" value="ECO:0007669"/>
    <property type="project" value="UniProtKB-KW"/>
</dbReference>
<dbReference type="PROSITE" id="PS51084">
    <property type="entry name" value="HIT_2"/>
    <property type="match status" value="1"/>
</dbReference>